<sequence length="105" mass="11368">MNAHSQAASKRWRGPHRASQINAGEGKTAKGGRTVERRTAKEISGRLEAQGHRVMASNCSSPRSFLGASLGMIFVSGELKKPLVTVSLYGVTPLTGFRQPRAYEQ</sequence>
<evidence type="ECO:0000256" key="1">
    <source>
        <dbReference type="SAM" id="MobiDB-lite"/>
    </source>
</evidence>
<feature type="region of interest" description="Disordered" evidence="1">
    <location>
        <begin position="1"/>
        <end position="38"/>
    </location>
</feature>
<dbReference type="EMBL" id="CDMZ01000228">
    <property type="protein sequence ID" value="CEM09705.1"/>
    <property type="molecule type" value="Genomic_DNA"/>
</dbReference>
<dbReference type="VEuPathDB" id="CryptoDB:Cvel_15940"/>
<proteinExistence type="predicted"/>
<reference evidence="2" key="1">
    <citation type="submission" date="2014-11" db="EMBL/GenBank/DDBJ databases">
        <authorList>
            <person name="Otto D Thomas"/>
            <person name="Naeem Raeece"/>
        </authorList>
    </citation>
    <scope>NUCLEOTIDE SEQUENCE</scope>
</reference>
<organism evidence="2">
    <name type="scientific">Chromera velia CCMP2878</name>
    <dbReference type="NCBI Taxonomy" id="1169474"/>
    <lineage>
        <taxon>Eukaryota</taxon>
        <taxon>Sar</taxon>
        <taxon>Alveolata</taxon>
        <taxon>Colpodellida</taxon>
        <taxon>Chromeraceae</taxon>
        <taxon>Chromera</taxon>
    </lineage>
</organism>
<gene>
    <name evidence="2" type="ORF">Cvel_15940</name>
</gene>
<evidence type="ECO:0000313" key="2">
    <source>
        <dbReference type="EMBL" id="CEM09705.1"/>
    </source>
</evidence>
<protein>
    <submittedName>
        <fullName evidence="2">Uncharacterized protein</fullName>
    </submittedName>
</protein>
<dbReference type="AlphaFoldDB" id="A0A0G4F9Z3"/>
<accession>A0A0G4F9Z3</accession>
<name>A0A0G4F9Z3_9ALVE</name>